<dbReference type="FunFam" id="3.20.20.450:FF:000001">
    <property type="entry name" value="Cyclic di-GMP phosphodiesterase yahA"/>
    <property type="match status" value="1"/>
</dbReference>
<dbReference type="Gene3D" id="6.10.340.10">
    <property type="match status" value="1"/>
</dbReference>
<accession>A0A1J5SLB3</accession>
<feature type="domain" description="PAC" evidence="3">
    <location>
        <begin position="508"/>
        <end position="560"/>
    </location>
</feature>
<dbReference type="GO" id="GO:0007165">
    <property type="term" value="P:signal transduction"/>
    <property type="evidence" value="ECO:0007669"/>
    <property type="project" value="InterPro"/>
</dbReference>
<evidence type="ECO:0000259" key="6">
    <source>
        <dbReference type="PROSITE" id="PS50887"/>
    </source>
</evidence>
<dbReference type="AlphaFoldDB" id="A0A1J5SLB3"/>
<feature type="domain" description="GGDEF" evidence="6">
    <location>
        <begin position="606"/>
        <end position="744"/>
    </location>
</feature>
<evidence type="ECO:0000259" key="5">
    <source>
        <dbReference type="PROSITE" id="PS50885"/>
    </source>
</evidence>
<dbReference type="PANTHER" id="PTHR44757:SF2">
    <property type="entry name" value="BIOFILM ARCHITECTURE MAINTENANCE PROTEIN MBAA"/>
    <property type="match status" value="1"/>
</dbReference>
<dbReference type="SMART" id="SM00267">
    <property type="entry name" value="GGDEF"/>
    <property type="match status" value="1"/>
</dbReference>
<dbReference type="InterPro" id="IPR035965">
    <property type="entry name" value="PAS-like_dom_sf"/>
</dbReference>
<feature type="coiled-coil region" evidence="1">
    <location>
        <begin position="548"/>
        <end position="578"/>
    </location>
</feature>
<dbReference type="InterPro" id="IPR052155">
    <property type="entry name" value="Biofilm_reg_signaling"/>
</dbReference>
<dbReference type="InterPro" id="IPR013656">
    <property type="entry name" value="PAS_4"/>
</dbReference>
<evidence type="ECO:0000259" key="3">
    <source>
        <dbReference type="PROSITE" id="PS50113"/>
    </source>
</evidence>
<keyword evidence="2" id="KW-0472">Membrane</keyword>
<dbReference type="NCBIfam" id="TIGR00254">
    <property type="entry name" value="GGDEF"/>
    <property type="match status" value="1"/>
</dbReference>
<dbReference type="InterPro" id="IPR000160">
    <property type="entry name" value="GGDEF_dom"/>
</dbReference>
<evidence type="ECO:0000313" key="7">
    <source>
        <dbReference type="EMBL" id="OIR04816.1"/>
    </source>
</evidence>
<dbReference type="PROSITE" id="PS50113">
    <property type="entry name" value="PAC"/>
    <property type="match status" value="1"/>
</dbReference>
<dbReference type="Gene3D" id="3.30.450.20">
    <property type="entry name" value="PAS domain"/>
    <property type="match status" value="1"/>
</dbReference>
<feature type="domain" description="HAMP" evidence="5">
    <location>
        <begin position="352"/>
        <end position="412"/>
    </location>
</feature>
<dbReference type="Gene3D" id="3.30.70.270">
    <property type="match status" value="1"/>
</dbReference>
<dbReference type="EMBL" id="MLJW01000055">
    <property type="protein sequence ID" value="OIR04816.1"/>
    <property type="molecule type" value="Genomic_DNA"/>
</dbReference>
<evidence type="ECO:0000256" key="1">
    <source>
        <dbReference type="SAM" id="Coils"/>
    </source>
</evidence>
<sequence>MKFKRLKDKLLLSAVAISVAVALVTLLTVSLVVRQQNMDQSYAHLRKASSVIEEELANRKENLLTASRQLANQKNLGSTIWYLAQYAQLGIDRETLFSTYQQLVKDTYKIGRVAQLSRIAIYDSSGHLISFALFDSNSKQVGFVEHSRTIVIQAATLRDGEELSRQNLRATTSTPKIGLQFEGPLPRQESMHYAVRNGMLVIESYVPVMGEAFDASSGKQGMKQLGLVVMEHPLDQSFVDQLSRLTDTRVNVFIPQGVSVGSLPVYRNPDWSNAKQGAAAPGKLLNEITLDGEGYYQSLMSLYDDDKVVGSIAALYSKSIVQKNTWEMVKTLGLIAAISLLFIFALAWYFATSISQPLTTLSRIFRSVAGDATGDLSNELGQLEKEKARGDELGDLTQSFIAMNDAINQKIQQINEINASLERTVEERTAALASSEQDLRSMIENSPDTIARYNRDCRRVYVNPAFGRITEGGAASLLNKRPSEVPGGENFEIYEAKIREVISTGNNAQFELKWPRKDGKVIYSHIRLTAERDISGNVTSVLGVGRDITELNNSRAELKQANDQLEELNQQLQSLATNDPLTQLPNRRLLMDRLKHALAASARNGKAGALLFIDLDNFKAINDTLGHDSGDLLLQQVARRLEGCVRNGDTVARIGGDEFVVMLEDLSMDAMEAAAHAETVGNKILAALNLPYEAPLSGNRCTPSIGITLFDDRPQSIDDLLRQADIAMYESKKFGRNTLHFFDPQMQKTIDARAAIESQLRLALKNGQFELHYQIQVDSLHRTLGAEALIRWVHPERGLVAPAEFIPLAEEIGLILPIGQWVLDTACIQLKAWERDSLTRSLILAVNVSAKQFRQPDFVAQIRSLVQRHAVDPRLLKLELTESLLLENIENTIVTMSEIKKIGVRLSLDDFGTGYSSLQYLKRLPLDQLKIDRSFVRDITVDSNDKVIVSTIIAMAQNLNLDVIAEGVETEEQRQLLTKIGCTNFQGCLFGKAEPVDQFEVLLKQIAVSRDRV</sequence>
<dbReference type="InterPro" id="IPR000014">
    <property type="entry name" value="PAS"/>
</dbReference>
<dbReference type="SUPFAM" id="SSF55785">
    <property type="entry name" value="PYP-like sensor domain (PAS domain)"/>
    <property type="match status" value="1"/>
</dbReference>
<dbReference type="InterPro" id="IPR000700">
    <property type="entry name" value="PAS-assoc_C"/>
</dbReference>
<dbReference type="PROSITE" id="PS50885">
    <property type="entry name" value="HAMP"/>
    <property type="match status" value="1"/>
</dbReference>
<feature type="domain" description="EAL" evidence="4">
    <location>
        <begin position="753"/>
        <end position="1007"/>
    </location>
</feature>
<keyword evidence="7" id="KW-0378">Hydrolase</keyword>
<proteinExistence type="predicted"/>
<dbReference type="InterPro" id="IPR029787">
    <property type="entry name" value="Nucleotide_cyclase"/>
</dbReference>
<dbReference type="Gene3D" id="3.20.20.450">
    <property type="entry name" value="EAL domain"/>
    <property type="match status" value="1"/>
</dbReference>
<feature type="transmembrane region" description="Helical" evidence="2">
    <location>
        <begin position="332"/>
        <end position="351"/>
    </location>
</feature>
<evidence type="ECO:0000259" key="4">
    <source>
        <dbReference type="PROSITE" id="PS50883"/>
    </source>
</evidence>
<dbReference type="SUPFAM" id="SSF55073">
    <property type="entry name" value="Nucleotide cyclase"/>
    <property type="match status" value="1"/>
</dbReference>
<dbReference type="InterPro" id="IPR003660">
    <property type="entry name" value="HAMP_dom"/>
</dbReference>
<dbReference type="SMART" id="SM00086">
    <property type="entry name" value="PAC"/>
    <property type="match status" value="1"/>
</dbReference>
<name>A0A1J5SLB3_9ZZZZ</name>
<organism evidence="7">
    <name type="scientific">mine drainage metagenome</name>
    <dbReference type="NCBI Taxonomy" id="410659"/>
    <lineage>
        <taxon>unclassified sequences</taxon>
        <taxon>metagenomes</taxon>
        <taxon>ecological metagenomes</taxon>
    </lineage>
</organism>
<dbReference type="CDD" id="cd00130">
    <property type="entry name" value="PAS"/>
    <property type="match status" value="1"/>
</dbReference>
<gene>
    <name evidence="7" type="primary">gmr_76</name>
    <name evidence="7" type="ORF">GALL_132020</name>
</gene>
<dbReference type="InterPro" id="IPR001633">
    <property type="entry name" value="EAL_dom"/>
</dbReference>
<evidence type="ECO:0000256" key="2">
    <source>
        <dbReference type="SAM" id="Phobius"/>
    </source>
</evidence>
<dbReference type="PANTHER" id="PTHR44757">
    <property type="entry name" value="DIGUANYLATE CYCLASE DGCP"/>
    <property type="match status" value="1"/>
</dbReference>
<dbReference type="Pfam" id="PF00563">
    <property type="entry name" value="EAL"/>
    <property type="match status" value="1"/>
</dbReference>
<keyword evidence="2" id="KW-1133">Transmembrane helix</keyword>
<dbReference type="CDD" id="cd01948">
    <property type="entry name" value="EAL"/>
    <property type="match status" value="1"/>
</dbReference>
<dbReference type="CDD" id="cd01949">
    <property type="entry name" value="GGDEF"/>
    <property type="match status" value="1"/>
</dbReference>
<dbReference type="Pfam" id="PF08448">
    <property type="entry name" value="PAS_4"/>
    <property type="match status" value="1"/>
</dbReference>
<feature type="transmembrane region" description="Helical" evidence="2">
    <location>
        <begin position="12"/>
        <end position="33"/>
    </location>
</feature>
<dbReference type="InterPro" id="IPR001610">
    <property type="entry name" value="PAC"/>
</dbReference>
<dbReference type="GO" id="GO:0071111">
    <property type="term" value="F:cyclic-guanylate-specific phosphodiesterase activity"/>
    <property type="evidence" value="ECO:0007669"/>
    <property type="project" value="UniProtKB-EC"/>
</dbReference>
<protein>
    <submittedName>
        <fullName evidence="7">Cyclic di-GMP phosphodiesterase Gmr</fullName>
        <ecNumber evidence="7">3.1.4.52</ecNumber>
    </submittedName>
</protein>
<comment type="caution">
    <text evidence="7">The sequence shown here is derived from an EMBL/GenBank/DDBJ whole genome shotgun (WGS) entry which is preliminary data.</text>
</comment>
<dbReference type="PROSITE" id="PS50883">
    <property type="entry name" value="EAL"/>
    <property type="match status" value="1"/>
</dbReference>
<dbReference type="InterPro" id="IPR043128">
    <property type="entry name" value="Rev_trsase/Diguanyl_cyclase"/>
</dbReference>
<dbReference type="NCBIfam" id="TIGR00229">
    <property type="entry name" value="sensory_box"/>
    <property type="match status" value="1"/>
</dbReference>
<dbReference type="PROSITE" id="PS50887">
    <property type="entry name" value="GGDEF"/>
    <property type="match status" value="1"/>
</dbReference>
<dbReference type="GO" id="GO:0016020">
    <property type="term" value="C:membrane"/>
    <property type="evidence" value="ECO:0007669"/>
    <property type="project" value="InterPro"/>
</dbReference>
<dbReference type="Pfam" id="PF00990">
    <property type="entry name" value="GGDEF"/>
    <property type="match status" value="1"/>
</dbReference>
<reference evidence="7" key="1">
    <citation type="submission" date="2016-10" db="EMBL/GenBank/DDBJ databases">
        <title>Sequence of Gallionella enrichment culture.</title>
        <authorList>
            <person name="Poehlein A."/>
            <person name="Muehling M."/>
            <person name="Daniel R."/>
        </authorList>
    </citation>
    <scope>NUCLEOTIDE SEQUENCE</scope>
</reference>
<dbReference type="InterPro" id="IPR035919">
    <property type="entry name" value="EAL_sf"/>
</dbReference>
<dbReference type="SMART" id="SM00052">
    <property type="entry name" value="EAL"/>
    <property type="match status" value="1"/>
</dbReference>
<keyword evidence="1" id="KW-0175">Coiled coil</keyword>
<dbReference type="FunFam" id="3.30.70.270:FF:000001">
    <property type="entry name" value="Diguanylate cyclase domain protein"/>
    <property type="match status" value="1"/>
</dbReference>
<dbReference type="SUPFAM" id="SSF141868">
    <property type="entry name" value="EAL domain-like"/>
    <property type="match status" value="1"/>
</dbReference>
<keyword evidence="2" id="KW-0812">Transmembrane</keyword>
<dbReference type="EC" id="3.1.4.52" evidence="7"/>